<evidence type="ECO:0000256" key="5">
    <source>
        <dbReference type="ARBA" id="ARBA00022840"/>
    </source>
</evidence>
<dbReference type="GO" id="GO:0004386">
    <property type="term" value="F:helicase activity"/>
    <property type="evidence" value="ECO:0007669"/>
    <property type="project" value="UniProtKB-KW"/>
</dbReference>
<dbReference type="OrthoDB" id="6513042at2759"/>
<organism evidence="11 12">
    <name type="scientific">Batrachochytrium dendrobatidis (strain JEL423)</name>
    <dbReference type="NCBI Taxonomy" id="403673"/>
    <lineage>
        <taxon>Eukaryota</taxon>
        <taxon>Fungi</taxon>
        <taxon>Fungi incertae sedis</taxon>
        <taxon>Chytridiomycota</taxon>
        <taxon>Chytridiomycota incertae sedis</taxon>
        <taxon>Chytridiomycetes</taxon>
        <taxon>Rhizophydiales</taxon>
        <taxon>Rhizophydiales incertae sedis</taxon>
        <taxon>Batrachochytrium</taxon>
    </lineage>
</organism>
<comment type="similarity">
    <text evidence="1">Belongs to the DNA2/NAM7 helicase family.</text>
</comment>
<dbReference type="Pfam" id="PF23576">
    <property type="entry name" value="SEN1_barrel"/>
    <property type="match status" value="1"/>
</dbReference>
<dbReference type="InterPro" id="IPR047187">
    <property type="entry name" value="SF1_C_Upf1"/>
</dbReference>
<evidence type="ECO:0000259" key="7">
    <source>
        <dbReference type="Pfam" id="PF12726"/>
    </source>
</evidence>
<evidence type="ECO:0000259" key="9">
    <source>
        <dbReference type="Pfam" id="PF13087"/>
    </source>
</evidence>
<dbReference type="GO" id="GO:0006369">
    <property type="term" value="P:termination of RNA polymerase II transcription"/>
    <property type="evidence" value="ECO:0007669"/>
    <property type="project" value="TreeGrafter"/>
</dbReference>
<name>A0A177WQT5_BATDL</name>
<dbReference type="EMBL" id="DS022306">
    <property type="protein sequence ID" value="OAJ41711.1"/>
    <property type="molecule type" value="Genomic_DNA"/>
</dbReference>
<evidence type="ECO:0000313" key="11">
    <source>
        <dbReference type="EMBL" id="OAJ41711.1"/>
    </source>
</evidence>
<sequence>MDLNSTSHNLYTALYLFRQDPNNESLRTDFLNRLCAFVTESGPSVHFFHNHPDAAVEAMLVLSLTESSPAVNQFQHILSKQLSHCLECINVYYLARTSFFKIYSSVYLKQNLDKFLHWLENWDLTRHASTLSKFLEALALCKSDPVAEKNLRKDTLIIIYEILNHPASLRVDSIDHSFTSLLLSVQQKSKLKLRDLVFPGVVLLSVHRIPAVREWAQGCILQAAIPIKMSALPNLANVLLSIIHKIRLLYHSQENHLNLNDGWNISTSEHALWKGFALFCAMIEKSDVKQFFDQLMPDADRLICSALSKDNAEEFWIKFEFFQIVINSASTQWLSSSKCPTSFRTIILTHILKSRDVVDLFCKPWNTIDAPLKSHNNSRIKLLCDTILKFILLTPSLESTTDSFELYDWLLPCMEDLRLIYLHCTLHAKQTMDLFLVKLLEIKNLRLSISINPLIHLIGQKNAFINTTLFGLVEAAVQQDVQQILHNEQNTTPHTCFTLGSLGWTNLQSYPFEPATLSALVRSVLPLTFSSAIDRGASIYNLSPNSTGDIEVLGNVVLSIRCWLRQATLLGHSVSFDLNTRLCLVLFNDIESQTISRDIFIHSGSQESFSEVLSFQIMENPTQFLNELFNCLIYFKKNCHQPTNCLHSANAVVELLDTIVVQTLKKHCSSLIDSRSDDQSMWTTQHSLNLWLHCYLTTFSILNACLRWAKYACFSSQEIKKLVYNTLVFMRTLFQYHKNILPADIKQNLLSDWCQECTQVLLPWTKTTDSELKTIALSFVLEILSLSTTICAIFEFKLFEKINSLSTLCSMMNDSQSMDFAMWISQQEHHHGISFQSQKSVLNTKSNGTAISDEAKSQKVVPNDQPTTTDNSLALSSANEVESTTSTSKSKAVVHKSKIALISQDLTHLSNSDSRSDSSEDDFSDSDLEFLDNPNENLPRTSDEHTFTKPLFSNYTQSKPLNGCVSTPGNTSSTNTLILQRRGFALPRNVLSGSKSRSSATSGKLSKLQQLRAEAAVHCRRSNIMKPITPVRSTSASVTTTTFEVKPSARITAIENGELRERRQVKTIDLPLSMNSSSRMGRLIQTAATMKSTPVKPLRSIKDLYKIVLSWDISMDASQLPSNIKSKKMVVVPNMFQLPIDYINCFEPLLFLECWQQFVQARDELHNSDSIVILIHSVQMVDDMHDITLLAQPSDMKLQQLSENTILLLTMPESNITLLACIRSMSYKDNDVHVVCQTFLGNRMQIIPHLKPKSKWDATLVFSLTTFMREYRTLIAINSIPLSKEILQPAQTKQLAPNKARVDEYQQNLKVNFPQANAIAAAIECKSGFVLIQGPPGTGKTKTILGLIGALQCTATVISLPGKSNERLNSHQQNLAATSSASSHIPASKKRLLCCAPSNAAIDEIARRLIDGILNLKGQIYKPKIVRVGTTAIHADIKSVTLDYLVEERLKTDIDYQKADSKIHDAGTNRSDIFKEMAQLKSERDNLRAFEDQPIEISGKTPTPSTTKLREIGARMAALAKLLDNEAMSKNDGGVELERAKRNIRAKILAEADVVLATLSGAGHNQFSEAKQCTFHTVIVDEACQAVELSCLIPLCYGAQKCIMVGDPNQLPPTILSQVAQDYSYDQSLFQRLMKSCKDSIHLLSIQYRMHPHISLFPSLNFYNSALKDAPGLNTICSAPWHSHRLFPPYLLLNAVSGQEQFGSRKSLFNHEEASLCVGLVKTICTNFPDIKFFARIGIITFYKLQARKLRDMFVKHFGHAILNSVDINTVDGFQGQEKDIILLSCVRASKDTDRSVGFISDTRRMNVALTRAKHSLIIIGNSHSLKTDPVWKNLVNNAKQRSLTLKISSKDIQVGSNATFSNLIDDIPSKSSSSGMTNNRKNETQQLSNNNQPGKHGNEPKKRNYSNSYDYQQGSNKKFSNQSHYSHDKLYSKKKRM</sequence>
<dbReference type="InterPro" id="IPR027417">
    <property type="entry name" value="P-loop_NTPase"/>
</dbReference>
<evidence type="ECO:0000259" key="8">
    <source>
        <dbReference type="Pfam" id="PF13086"/>
    </source>
</evidence>
<dbReference type="GO" id="GO:0005694">
    <property type="term" value="C:chromosome"/>
    <property type="evidence" value="ECO:0007669"/>
    <property type="project" value="UniProtKB-ARBA"/>
</dbReference>
<evidence type="ECO:0000259" key="10">
    <source>
        <dbReference type="Pfam" id="PF23576"/>
    </source>
</evidence>
<evidence type="ECO:0008006" key="13">
    <source>
        <dbReference type="Google" id="ProtNLM"/>
    </source>
</evidence>
<feature type="domain" description="Helicase SEN1 beta-barrel" evidence="10">
    <location>
        <begin position="1167"/>
        <end position="1259"/>
    </location>
</feature>
<feature type="compositionally biased region" description="Polar residues" evidence="6">
    <location>
        <begin position="864"/>
        <end position="880"/>
    </location>
</feature>
<dbReference type="STRING" id="403673.A0A177WQT5"/>
<evidence type="ECO:0000256" key="2">
    <source>
        <dbReference type="ARBA" id="ARBA00022741"/>
    </source>
</evidence>
<dbReference type="Pfam" id="PF13087">
    <property type="entry name" value="AAA_12"/>
    <property type="match status" value="1"/>
</dbReference>
<keyword evidence="2" id="KW-0547">Nucleotide-binding</keyword>
<dbReference type="eggNOG" id="KOG1801">
    <property type="taxonomic scope" value="Eukaryota"/>
</dbReference>
<dbReference type="Pfam" id="PF12726">
    <property type="entry name" value="SEN1_N"/>
    <property type="match status" value="1"/>
</dbReference>
<dbReference type="Gene3D" id="3.40.50.300">
    <property type="entry name" value="P-loop containing nucleotide triphosphate hydrolases"/>
    <property type="match status" value="2"/>
</dbReference>
<feature type="region of interest" description="Disordered" evidence="6">
    <location>
        <begin position="852"/>
        <end position="889"/>
    </location>
</feature>
<reference evidence="11 12" key="2">
    <citation type="submission" date="2016-05" db="EMBL/GenBank/DDBJ databases">
        <title>Lineage-specific infection strategies underlie the spectrum of fungal disease in amphibians.</title>
        <authorList>
            <person name="Cuomo C.A."/>
            <person name="Farrer R.A."/>
            <person name="James T."/>
            <person name="Longcore J."/>
            <person name="Birren B."/>
        </authorList>
    </citation>
    <scope>NUCLEOTIDE SEQUENCE [LARGE SCALE GENOMIC DNA]</scope>
    <source>
        <strain evidence="11 12">JEL423</strain>
    </source>
</reference>
<gene>
    <name evidence="11" type="ORF">BDEG_25267</name>
</gene>
<feature type="compositionally biased region" description="Polar residues" evidence="6">
    <location>
        <begin position="1870"/>
        <end position="1894"/>
    </location>
</feature>
<keyword evidence="4" id="KW-0347">Helicase</keyword>
<evidence type="ECO:0000256" key="1">
    <source>
        <dbReference type="ARBA" id="ARBA00007913"/>
    </source>
</evidence>
<keyword evidence="3" id="KW-0378">Hydrolase</keyword>
<dbReference type="InterPro" id="IPR041679">
    <property type="entry name" value="DNA2/NAM7-like_C"/>
</dbReference>
<dbReference type="PANTHER" id="PTHR10887">
    <property type="entry name" value="DNA2/NAM7 HELICASE FAMILY"/>
    <property type="match status" value="1"/>
</dbReference>
<feature type="domain" description="Helicase Sen1 N-terminal" evidence="7">
    <location>
        <begin position="77"/>
        <end position="332"/>
    </location>
</feature>
<dbReference type="InterPro" id="IPR045055">
    <property type="entry name" value="DNA2/NAM7-like"/>
</dbReference>
<evidence type="ECO:0000256" key="4">
    <source>
        <dbReference type="ARBA" id="ARBA00022806"/>
    </source>
</evidence>
<dbReference type="GO" id="GO:0016787">
    <property type="term" value="F:hydrolase activity"/>
    <property type="evidence" value="ECO:0007669"/>
    <property type="project" value="UniProtKB-KW"/>
</dbReference>
<dbReference type="CDD" id="cd18042">
    <property type="entry name" value="DEXXQc_SETX"/>
    <property type="match status" value="1"/>
</dbReference>
<feature type="region of interest" description="Disordered" evidence="6">
    <location>
        <begin position="908"/>
        <end position="946"/>
    </location>
</feature>
<dbReference type="Pfam" id="PF13086">
    <property type="entry name" value="AAA_11"/>
    <property type="match status" value="1"/>
</dbReference>
<evidence type="ECO:0000256" key="6">
    <source>
        <dbReference type="SAM" id="MobiDB-lite"/>
    </source>
</evidence>
<protein>
    <recommendedName>
        <fullName evidence="13">AAA+ ATPase domain-containing protein</fullName>
    </recommendedName>
</protein>
<dbReference type="InterPro" id="IPR041677">
    <property type="entry name" value="DNA2/NAM7_AAA_11"/>
</dbReference>
<dbReference type="SUPFAM" id="SSF52540">
    <property type="entry name" value="P-loop containing nucleoside triphosphate hydrolases"/>
    <property type="match status" value="1"/>
</dbReference>
<proteinExistence type="inferred from homology"/>
<feature type="region of interest" description="Disordered" evidence="6">
    <location>
        <begin position="1864"/>
        <end position="1938"/>
    </location>
</feature>
<dbReference type="PANTHER" id="PTHR10887:SF495">
    <property type="entry name" value="HELICASE SENATAXIN ISOFORM X1-RELATED"/>
    <property type="match status" value="1"/>
</dbReference>
<dbReference type="VEuPathDB" id="FungiDB:BDEG_25267"/>
<evidence type="ECO:0000256" key="3">
    <source>
        <dbReference type="ARBA" id="ARBA00022801"/>
    </source>
</evidence>
<keyword evidence="5" id="KW-0067">ATP-binding</keyword>
<dbReference type="GO" id="GO:0005524">
    <property type="term" value="F:ATP binding"/>
    <property type="evidence" value="ECO:0007669"/>
    <property type="project" value="UniProtKB-KW"/>
</dbReference>
<dbReference type="FunFam" id="3.40.50.300:FF:000326">
    <property type="entry name" value="P-loop containing nucleoside triphosphate hydrolase"/>
    <property type="match status" value="1"/>
</dbReference>
<feature type="domain" description="DNA2/NAM7 helicase-like C-terminal" evidence="9">
    <location>
        <begin position="1625"/>
        <end position="1823"/>
    </location>
</feature>
<feature type="domain" description="DNA2/NAM7 helicase helicase" evidence="8">
    <location>
        <begin position="1311"/>
        <end position="1618"/>
    </location>
</feature>
<accession>A0A177WQT5</accession>
<evidence type="ECO:0000313" key="12">
    <source>
        <dbReference type="Proteomes" id="UP000077115"/>
    </source>
</evidence>
<dbReference type="InterPro" id="IPR056474">
    <property type="entry name" value="SEN1_barrel"/>
</dbReference>
<dbReference type="CDD" id="cd18808">
    <property type="entry name" value="SF1_C_Upf1"/>
    <property type="match status" value="1"/>
</dbReference>
<dbReference type="GO" id="GO:0016604">
    <property type="term" value="C:nuclear body"/>
    <property type="evidence" value="ECO:0007669"/>
    <property type="project" value="TreeGrafter"/>
</dbReference>
<dbReference type="Proteomes" id="UP000077115">
    <property type="component" value="Unassembled WGS sequence"/>
</dbReference>
<feature type="compositionally biased region" description="Acidic residues" evidence="6">
    <location>
        <begin position="919"/>
        <end position="930"/>
    </location>
</feature>
<dbReference type="InterPro" id="IPR024481">
    <property type="entry name" value="Helicase_Sen1_N"/>
</dbReference>
<reference evidence="11 12" key="1">
    <citation type="submission" date="2006-10" db="EMBL/GenBank/DDBJ databases">
        <title>The Genome Sequence of Batrachochytrium dendrobatidis JEL423.</title>
        <authorList>
            <consortium name="The Broad Institute Genome Sequencing Platform"/>
            <person name="Birren B."/>
            <person name="Lander E."/>
            <person name="Galagan J."/>
            <person name="Cuomo C."/>
            <person name="Devon K."/>
            <person name="Jaffe D."/>
            <person name="Butler J."/>
            <person name="Alvarez P."/>
            <person name="Gnerre S."/>
            <person name="Grabherr M."/>
            <person name="Kleber M."/>
            <person name="Mauceli E."/>
            <person name="Brockman W."/>
            <person name="Young S."/>
            <person name="LaButti K."/>
            <person name="Sykes S."/>
            <person name="DeCaprio D."/>
            <person name="Crawford M."/>
            <person name="Koehrsen M."/>
            <person name="Engels R."/>
            <person name="Montgomery P."/>
            <person name="Pearson M."/>
            <person name="Howarth C."/>
            <person name="Larson L."/>
            <person name="White J."/>
            <person name="O'Leary S."/>
            <person name="Kodira C."/>
            <person name="Zeng Q."/>
            <person name="Yandava C."/>
            <person name="Alvarado L."/>
            <person name="Longcore J."/>
            <person name="James T."/>
        </authorList>
    </citation>
    <scope>NUCLEOTIDE SEQUENCE [LARGE SCALE GENOMIC DNA]</scope>
    <source>
        <strain evidence="11 12">JEL423</strain>
    </source>
</reference>
<dbReference type="GO" id="GO:0001147">
    <property type="term" value="F:transcription termination site sequence-specific DNA binding"/>
    <property type="evidence" value="ECO:0007669"/>
    <property type="project" value="TreeGrafter"/>
</dbReference>
<feature type="compositionally biased region" description="Polar residues" evidence="6">
    <location>
        <begin position="1906"/>
        <end position="1925"/>
    </location>
</feature>